<proteinExistence type="predicted"/>
<dbReference type="InterPro" id="IPR050114">
    <property type="entry name" value="UPF0173_UPF0282_UlaG_hydrolase"/>
</dbReference>
<protein>
    <submittedName>
        <fullName evidence="2">MBL fold metallo-hydrolase</fullName>
    </submittedName>
</protein>
<dbReference type="InterPro" id="IPR001279">
    <property type="entry name" value="Metallo-B-lactamas"/>
</dbReference>
<gene>
    <name evidence="2" type="ORF">K1X11_014465</name>
</gene>
<dbReference type="RefSeq" id="WP_221031526.1">
    <property type="nucleotide sequence ID" value="NZ_CP139781.1"/>
</dbReference>
<keyword evidence="3" id="KW-1185">Reference proteome</keyword>
<dbReference type="Gene3D" id="3.60.15.10">
    <property type="entry name" value="Ribonuclease Z/Hydroxyacylglutathione hydrolase-like"/>
    <property type="match status" value="1"/>
</dbReference>
<evidence type="ECO:0000259" key="1">
    <source>
        <dbReference type="Pfam" id="PF00753"/>
    </source>
</evidence>
<dbReference type="Proteomes" id="UP000738431">
    <property type="component" value="Chromosome"/>
</dbReference>
<dbReference type="EMBL" id="CP139781">
    <property type="protein sequence ID" value="WRQ86014.1"/>
    <property type="molecule type" value="Genomic_DNA"/>
</dbReference>
<organism evidence="2 3">
    <name type="scientific">Actomonas aquatica</name>
    <dbReference type="NCBI Taxonomy" id="2866162"/>
    <lineage>
        <taxon>Bacteria</taxon>
        <taxon>Pseudomonadati</taxon>
        <taxon>Verrucomicrobiota</taxon>
        <taxon>Opitutia</taxon>
        <taxon>Opitutales</taxon>
        <taxon>Opitutaceae</taxon>
        <taxon>Actomonas</taxon>
    </lineage>
</organism>
<reference evidence="2 3" key="1">
    <citation type="submission" date="2023-12" db="EMBL/GenBank/DDBJ databases">
        <title>Description of an unclassified Opitutus bacterium of Verrucomicrobiota.</title>
        <authorList>
            <person name="Zhang D.-F."/>
        </authorList>
    </citation>
    <scope>NUCLEOTIDE SEQUENCE [LARGE SCALE GENOMIC DNA]</scope>
    <source>
        <strain evidence="2 3">WL0086</strain>
    </source>
</reference>
<dbReference type="PANTHER" id="PTHR43546:SF3">
    <property type="entry name" value="UPF0173 METAL-DEPENDENT HYDROLASE MJ1163"/>
    <property type="match status" value="1"/>
</dbReference>
<evidence type="ECO:0000313" key="2">
    <source>
        <dbReference type="EMBL" id="WRQ86014.1"/>
    </source>
</evidence>
<feature type="domain" description="Metallo-beta-lactamase" evidence="1">
    <location>
        <begin position="68"/>
        <end position="201"/>
    </location>
</feature>
<dbReference type="PANTHER" id="PTHR43546">
    <property type="entry name" value="UPF0173 METAL-DEPENDENT HYDROLASE MJ1163-RELATED"/>
    <property type="match status" value="1"/>
</dbReference>
<dbReference type="SUPFAM" id="SSF56281">
    <property type="entry name" value="Metallo-hydrolase/oxidoreductase"/>
    <property type="match status" value="1"/>
</dbReference>
<name>A0ABZ1C395_9BACT</name>
<accession>A0ABZ1C395</accession>
<dbReference type="InterPro" id="IPR036866">
    <property type="entry name" value="RibonucZ/Hydroxyglut_hydro"/>
</dbReference>
<sequence>MAWVSQWCPFFLPGRGGCNSSGFRVWFGVGVALMGGGCATYNPLTKDAALRVAQADYAAASGVHITFLGNCTLYLTDGTTNLMIDGFLSRPGVFQTLVGRVAPDPDVISRELQLARIQELDAVLVGHAHHDHALDAPWVASKTGAVVMGSRSYGFIHEGAAAATEVGPWIEVPPAGRTERFGAFTVTFVPSVHVGTHSVLQSVVEGHIDQPLETPAHYSRFNCGEVFALHIEHETHGSVAISTTAGSKPDQFNGREADAVFLGVGFLAKESAKLQQQYWQANVTDTCAKTVIPIHWDNFSRKLKRGLKPAPVDKVGTAFAFVKRMAKAEQRTVRIMDLRDTVLLQNHALITDGDVP</sequence>
<dbReference type="Pfam" id="PF00753">
    <property type="entry name" value="Lactamase_B"/>
    <property type="match status" value="1"/>
</dbReference>
<evidence type="ECO:0000313" key="3">
    <source>
        <dbReference type="Proteomes" id="UP000738431"/>
    </source>
</evidence>